<evidence type="ECO:0000313" key="2">
    <source>
        <dbReference type="Proteomes" id="UP000198757"/>
    </source>
</evidence>
<keyword evidence="2" id="KW-1185">Reference proteome</keyword>
<dbReference type="AlphaFoldDB" id="A0A1G6SMY3"/>
<proteinExistence type="predicted"/>
<evidence type="ECO:0000313" key="1">
    <source>
        <dbReference type="EMBL" id="SDD17567.1"/>
    </source>
</evidence>
<dbReference type="EMBL" id="FMZO01000006">
    <property type="protein sequence ID" value="SDD17567.1"/>
    <property type="molecule type" value="Genomic_DNA"/>
</dbReference>
<gene>
    <name evidence="1" type="ORF">SAMN04487894_106270</name>
</gene>
<organism evidence="1 2">
    <name type="scientific">Niabella drilacis (strain DSM 25811 / CCM 8410 / CCUG 62505 / LMG 26954 / E90)</name>
    <dbReference type="NCBI Taxonomy" id="1285928"/>
    <lineage>
        <taxon>Bacteria</taxon>
        <taxon>Pseudomonadati</taxon>
        <taxon>Bacteroidota</taxon>
        <taxon>Chitinophagia</taxon>
        <taxon>Chitinophagales</taxon>
        <taxon>Chitinophagaceae</taxon>
        <taxon>Niabella</taxon>
    </lineage>
</organism>
<dbReference type="Proteomes" id="UP000198757">
    <property type="component" value="Unassembled WGS sequence"/>
</dbReference>
<reference evidence="2" key="1">
    <citation type="submission" date="2016-10" db="EMBL/GenBank/DDBJ databases">
        <authorList>
            <person name="Varghese N."/>
            <person name="Submissions S."/>
        </authorList>
    </citation>
    <scope>NUCLEOTIDE SEQUENCE [LARGE SCALE GENOMIC DNA]</scope>
    <source>
        <strain evidence="2">DSM 25811 / CCM 8410 / LMG 26954 / E90</strain>
    </source>
</reference>
<name>A0A1G6SMY3_NIADE</name>
<accession>A0A1G6SMY3</accession>
<protein>
    <submittedName>
        <fullName evidence="1">Uncharacterized protein</fullName>
    </submittedName>
</protein>
<sequence length="46" mass="5312">MSIPENKRSPGEEVLNKLETSMFYAFDPRSYGTGFRFVRAKVTLLQ</sequence>